<comment type="catalytic activity">
    <reaction evidence="10">
        <text>2 superoxide + 2 H(+) = H2O2 + O2</text>
        <dbReference type="Rhea" id="RHEA:20696"/>
        <dbReference type="ChEBI" id="CHEBI:15378"/>
        <dbReference type="ChEBI" id="CHEBI:15379"/>
        <dbReference type="ChEBI" id="CHEBI:16240"/>
        <dbReference type="ChEBI" id="CHEBI:18421"/>
        <dbReference type="EC" id="1.15.1.1"/>
    </reaction>
</comment>
<dbReference type="SUPFAM" id="SSF51182">
    <property type="entry name" value="RmlC-like cupins"/>
    <property type="match status" value="1"/>
</dbReference>
<feature type="binding site" evidence="15">
    <location>
        <position position="92"/>
    </location>
    <ligand>
        <name>oxalate</name>
        <dbReference type="ChEBI" id="CHEBI:30623"/>
    </ligand>
</feature>
<evidence type="ECO:0000313" key="20">
    <source>
        <dbReference type="EMBL" id="KAF5933427.1"/>
    </source>
</evidence>
<evidence type="ECO:0000256" key="1">
    <source>
        <dbReference type="ARBA" id="ARBA00004271"/>
    </source>
</evidence>
<comment type="similarity">
    <text evidence="2">Belongs to the germin family.</text>
</comment>
<dbReference type="Pfam" id="PF00078">
    <property type="entry name" value="RVT_1"/>
    <property type="match status" value="1"/>
</dbReference>
<feature type="binding site" evidence="15">
    <location>
        <position position="112"/>
    </location>
    <ligand>
        <name>oxalate</name>
        <dbReference type="ChEBI" id="CHEBI:30623"/>
    </ligand>
</feature>
<dbReference type="EC" id="1.15.1.1" evidence="3"/>
<dbReference type="Proteomes" id="UP000593564">
    <property type="component" value="Unassembled WGS sequence"/>
</dbReference>
<feature type="binding site" evidence="15">
    <location>
        <position position="102"/>
    </location>
    <ligand>
        <name>oxalate</name>
        <dbReference type="ChEBI" id="CHEBI:30623"/>
    </ligand>
</feature>
<dbReference type="Gene3D" id="3.30.70.270">
    <property type="match status" value="1"/>
</dbReference>
<organism evidence="20 21">
    <name type="scientific">Camellia sinensis</name>
    <name type="common">Tea plant</name>
    <name type="synonym">Thea sinensis</name>
    <dbReference type="NCBI Taxonomy" id="4442"/>
    <lineage>
        <taxon>Eukaryota</taxon>
        <taxon>Viridiplantae</taxon>
        <taxon>Streptophyta</taxon>
        <taxon>Embryophyta</taxon>
        <taxon>Tracheophyta</taxon>
        <taxon>Spermatophyta</taxon>
        <taxon>Magnoliopsida</taxon>
        <taxon>eudicotyledons</taxon>
        <taxon>Gunneridae</taxon>
        <taxon>Pentapetalae</taxon>
        <taxon>asterids</taxon>
        <taxon>Ericales</taxon>
        <taxon>Theaceae</taxon>
        <taxon>Camellia</taxon>
    </lineage>
</organism>
<evidence type="ECO:0000256" key="18">
    <source>
        <dbReference type="SAM" id="SignalP"/>
    </source>
</evidence>
<evidence type="ECO:0000259" key="19">
    <source>
        <dbReference type="SMART" id="SM00835"/>
    </source>
</evidence>
<evidence type="ECO:0000256" key="3">
    <source>
        <dbReference type="ARBA" id="ARBA00012682"/>
    </source>
</evidence>
<reference evidence="21" key="1">
    <citation type="journal article" date="2020" name="Nat. Commun.">
        <title>Genome assembly of wild tea tree DASZ reveals pedigree and selection history of tea varieties.</title>
        <authorList>
            <person name="Zhang W."/>
            <person name="Zhang Y."/>
            <person name="Qiu H."/>
            <person name="Guo Y."/>
            <person name="Wan H."/>
            <person name="Zhang X."/>
            <person name="Scossa F."/>
            <person name="Alseekh S."/>
            <person name="Zhang Q."/>
            <person name="Wang P."/>
            <person name="Xu L."/>
            <person name="Schmidt M.H."/>
            <person name="Jia X."/>
            <person name="Li D."/>
            <person name="Zhu A."/>
            <person name="Guo F."/>
            <person name="Chen W."/>
            <person name="Ni D."/>
            <person name="Usadel B."/>
            <person name="Fernie A.R."/>
            <person name="Wen W."/>
        </authorList>
    </citation>
    <scope>NUCLEOTIDE SEQUENCE [LARGE SCALE GENOMIC DNA]</scope>
    <source>
        <strain evidence="21">cv. G240</strain>
    </source>
</reference>
<evidence type="ECO:0000256" key="12">
    <source>
        <dbReference type="ARBA" id="ARBA00064720"/>
    </source>
</evidence>
<feature type="signal peptide" evidence="18">
    <location>
        <begin position="1"/>
        <end position="19"/>
    </location>
</feature>
<evidence type="ECO:0000256" key="5">
    <source>
        <dbReference type="ARBA" id="ARBA00022525"/>
    </source>
</evidence>
<evidence type="ECO:0000256" key="10">
    <source>
        <dbReference type="ARBA" id="ARBA00049204"/>
    </source>
</evidence>
<dbReference type="GO" id="GO:0010497">
    <property type="term" value="P:plasmodesmata-mediated intercellular transport"/>
    <property type="evidence" value="ECO:0007669"/>
    <property type="project" value="UniProtKB-ARBA"/>
</dbReference>
<feature type="disulfide bond" evidence="17">
    <location>
        <begin position="28"/>
        <end position="43"/>
    </location>
</feature>
<feature type="chain" id="PRO_5029586956" description="Nectarin-1" evidence="18">
    <location>
        <begin position="20"/>
        <end position="376"/>
    </location>
</feature>
<evidence type="ECO:0000256" key="14">
    <source>
        <dbReference type="ARBA" id="ARBA00078725"/>
    </source>
</evidence>
<dbReference type="EMBL" id="JACBKZ010000014">
    <property type="protein sequence ID" value="KAF5933427.1"/>
    <property type="molecule type" value="Genomic_DNA"/>
</dbReference>
<feature type="domain" description="Cupin type-1" evidence="19">
    <location>
        <begin position="57"/>
        <end position="194"/>
    </location>
</feature>
<dbReference type="InterPro" id="IPR011051">
    <property type="entry name" value="RmlC_Cupin_sf"/>
</dbReference>
<keyword evidence="7 18" id="KW-0732">Signal</keyword>
<dbReference type="GO" id="GO:0009506">
    <property type="term" value="C:plasmodesma"/>
    <property type="evidence" value="ECO:0007669"/>
    <property type="project" value="UniProtKB-ARBA"/>
</dbReference>
<dbReference type="InterPro" id="IPR000477">
    <property type="entry name" value="RT_dom"/>
</dbReference>
<comment type="caution">
    <text evidence="20">The sequence shown here is derived from an EMBL/GenBank/DDBJ whole genome shotgun (WGS) entry which is preliminary data.</text>
</comment>
<dbReference type="SMART" id="SM00835">
    <property type="entry name" value="Cupin_1"/>
    <property type="match status" value="1"/>
</dbReference>
<keyword evidence="21" id="KW-1185">Reference proteome</keyword>
<dbReference type="PANTHER" id="PTHR31238">
    <property type="entry name" value="GERMIN-LIKE PROTEIN SUBFAMILY 3 MEMBER 3"/>
    <property type="match status" value="1"/>
</dbReference>
<dbReference type="GO" id="GO:0030145">
    <property type="term" value="F:manganese ion binding"/>
    <property type="evidence" value="ECO:0007669"/>
    <property type="project" value="InterPro"/>
</dbReference>
<accession>A0A7J7FZ28</accession>
<name>A0A7J7FZ28_CAMSI</name>
<feature type="binding site" evidence="16">
    <location>
        <position position="112"/>
    </location>
    <ligand>
        <name>Mn(2+)</name>
        <dbReference type="ChEBI" id="CHEBI:29035"/>
    </ligand>
</feature>
<dbReference type="AlphaFoldDB" id="A0A7J7FZ28"/>
<dbReference type="Pfam" id="PF00190">
    <property type="entry name" value="Cupin_1"/>
    <property type="match status" value="1"/>
</dbReference>
<keyword evidence="8 17" id="KW-1015">Disulfide bond</keyword>
<feature type="binding site" evidence="15">
    <location>
        <position position="107"/>
    </location>
    <ligand>
        <name>oxalate</name>
        <dbReference type="ChEBI" id="CHEBI:30623"/>
    </ligand>
</feature>
<evidence type="ECO:0000256" key="9">
    <source>
        <dbReference type="ARBA" id="ARBA00023211"/>
    </source>
</evidence>
<dbReference type="PRINTS" id="PR00325">
    <property type="entry name" value="GERMIN"/>
</dbReference>
<evidence type="ECO:0000256" key="17">
    <source>
        <dbReference type="PIRSR" id="PIRSR601929-3"/>
    </source>
</evidence>
<dbReference type="GO" id="GO:0004784">
    <property type="term" value="F:superoxide dismutase activity"/>
    <property type="evidence" value="ECO:0007669"/>
    <property type="project" value="UniProtKB-EC"/>
</dbReference>
<dbReference type="InterPro" id="IPR001929">
    <property type="entry name" value="Germin"/>
</dbReference>
<proteinExistence type="inferred from homology"/>
<dbReference type="Gene3D" id="2.60.120.10">
    <property type="entry name" value="Jelly Rolls"/>
    <property type="match status" value="1"/>
</dbReference>
<dbReference type="SUPFAM" id="SSF56672">
    <property type="entry name" value="DNA/RNA polymerases"/>
    <property type="match status" value="1"/>
</dbReference>
<evidence type="ECO:0000256" key="16">
    <source>
        <dbReference type="PIRSR" id="PIRSR601929-2"/>
    </source>
</evidence>
<feature type="binding site" evidence="16">
    <location>
        <position position="151"/>
    </location>
    <ligand>
        <name>Mn(2+)</name>
        <dbReference type="ChEBI" id="CHEBI:29035"/>
    </ligand>
</feature>
<evidence type="ECO:0000256" key="11">
    <source>
        <dbReference type="ARBA" id="ARBA00058969"/>
    </source>
</evidence>
<gene>
    <name evidence="20" type="ORF">HYC85_029598</name>
</gene>
<evidence type="ECO:0000256" key="4">
    <source>
        <dbReference type="ARBA" id="ARBA00022523"/>
    </source>
</evidence>
<feature type="binding site" evidence="16">
    <location>
        <position position="107"/>
    </location>
    <ligand>
        <name>Mn(2+)</name>
        <dbReference type="ChEBI" id="CHEBI:29035"/>
    </ligand>
</feature>
<evidence type="ECO:0000256" key="13">
    <source>
        <dbReference type="ARBA" id="ARBA00070015"/>
    </source>
</evidence>
<dbReference type="InterPro" id="IPR043128">
    <property type="entry name" value="Rev_trsase/Diguanyl_cyclase"/>
</dbReference>
<protein>
    <recommendedName>
        <fullName evidence="13">Nectarin-1</fullName>
        <ecNumber evidence="3">1.15.1.1</ecNumber>
    </recommendedName>
    <alternativeName>
        <fullName evidence="14">Superoxide dismutase [Mn]</fullName>
    </alternativeName>
</protein>
<dbReference type="InterPro" id="IPR006045">
    <property type="entry name" value="Cupin_1"/>
</dbReference>
<evidence type="ECO:0000256" key="8">
    <source>
        <dbReference type="ARBA" id="ARBA00023157"/>
    </source>
</evidence>
<dbReference type="GO" id="GO:2000280">
    <property type="term" value="P:regulation of root development"/>
    <property type="evidence" value="ECO:0007669"/>
    <property type="project" value="UniProtKB-ARBA"/>
</dbReference>
<keyword evidence="9 15" id="KW-0464">Manganese</keyword>
<keyword evidence="4" id="KW-0052">Apoplast</keyword>
<sequence>MITLFLIVLLVSPIPFSSADPDQLQDFCIADLEAKPSINGFPCKPASKVTSDDFFFDGLSKEGSTGNIFGSNVTAANVLAFPGLNTLGLSMNRVDFAPGAVNPPHVHPRSTELVLVVQGQLLVGFVTTGFVYHSKVVSAGEIFVIPRGLVHFQKNVGKGKAMSFAVFNSQLSGVVVLPLTLFGSTPPIPDDVLTKEGLVVIIEALALRLVKNSEKPSFGSWRFASRSCDIALVFLNIGSMSGGSECWDSRAMKYACAIREIEMVEVEDEDREDLDNVSKELVDKSQEPSKKVQIAMYAPDEEKTTFITPKELYCYKVMSFGLKNARATYQWLVTKMFKHLIRKTVEVHIDDMVVKSREPSAHLADLKVVFDIVGAE</sequence>
<dbReference type="InterPro" id="IPR014710">
    <property type="entry name" value="RmlC-like_jellyroll"/>
</dbReference>
<comment type="subcellular location">
    <subcellularLocation>
        <location evidence="1">Secreted</location>
        <location evidence="1">Extracellular space</location>
        <location evidence="1">Apoplast</location>
    </subcellularLocation>
</comment>
<evidence type="ECO:0000256" key="2">
    <source>
        <dbReference type="ARBA" id="ARBA00007456"/>
    </source>
</evidence>
<evidence type="ECO:0000256" key="15">
    <source>
        <dbReference type="PIRSR" id="PIRSR601929-1"/>
    </source>
</evidence>
<keyword evidence="5" id="KW-0964">Secreted</keyword>
<comment type="subunit">
    <text evidence="12">Monomer. In the absence of manganese, it forms tetrameric and pentameric forms which show superoxide dismutase activity.</text>
</comment>
<dbReference type="CDD" id="cd02241">
    <property type="entry name" value="cupin_OxOx"/>
    <property type="match status" value="1"/>
</dbReference>
<feature type="binding site" evidence="16">
    <location>
        <position position="105"/>
    </location>
    <ligand>
        <name>Mn(2+)</name>
        <dbReference type="ChEBI" id="CHEBI:29035"/>
    </ligand>
</feature>
<dbReference type="InterPro" id="IPR043502">
    <property type="entry name" value="DNA/RNA_pol_sf"/>
</dbReference>
<dbReference type="CDD" id="cd01647">
    <property type="entry name" value="RT_LTR"/>
    <property type="match status" value="1"/>
</dbReference>
<keyword evidence="6 15" id="KW-0479">Metal-binding</keyword>
<comment type="function">
    <text evidence="11">May interact with bacterial adhesins thereby protecting the reproductive tissues from microbial attack. Has no oxalate oxidase activity.</text>
</comment>
<reference evidence="20 21" key="2">
    <citation type="submission" date="2020-07" db="EMBL/GenBank/DDBJ databases">
        <title>Genome assembly of wild tea tree DASZ reveals pedigree and selection history of tea varieties.</title>
        <authorList>
            <person name="Zhang W."/>
        </authorList>
    </citation>
    <scope>NUCLEOTIDE SEQUENCE [LARGE SCALE GENOMIC DNA]</scope>
    <source>
        <strain evidence="21">cv. G240</strain>
        <tissue evidence="20">Leaf</tissue>
    </source>
</reference>
<dbReference type="GO" id="GO:0048046">
    <property type="term" value="C:apoplast"/>
    <property type="evidence" value="ECO:0007669"/>
    <property type="project" value="UniProtKB-SubCell"/>
</dbReference>
<evidence type="ECO:0000313" key="21">
    <source>
        <dbReference type="Proteomes" id="UP000593564"/>
    </source>
</evidence>
<dbReference type="FunFam" id="2.60.120.10:FF:000025">
    <property type="entry name" value="germin-like protein subfamily 2 member 1"/>
    <property type="match status" value="1"/>
</dbReference>
<evidence type="ECO:0000256" key="7">
    <source>
        <dbReference type="ARBA" id="ARBA00022729"/>
    </source>
</evidence>
<evidence type="ECO:0000256" key="6">
    <source>
        <dbReference type="ARBA" id="ARBA00022723"/>
    </source>
</evidence>